<dbReference type="OrthoDB" id="1524766at2"/>
<organism evidence="1 2">
    <name type="scientific">Pedobacter duraquae</name>
    <dbReference type="NCBI Taxonomy" id="425511"/>
    <lineage>
        <taxon>Bacteria</taxon>
        <taxon>Pseudomonadati</taxon>
        <taxon>Bacteroidota</taxon>
        <taxon>Sphingobacteriia</taxon>
        <taxon>Sphingobacteriales</taxon>
        <taxon>Sphingobacteriaceae</taxon>
        <taxon>Pedobacter</taxon>
    </lineage>
</organism>
<name>A0A4R6ISK2_9SPHI</name>
<accession>A0A4R6ISK2</accession>
<dbReference type="EMBL" id="SNWM01000001">
    <property type="protein sequence ID" value="TDO24956.1"/>
    <property type="molecule type" value="Genomic_DNA"/>
</dbReference>
<dbReference type="Proteomes" id="UP000295499">
    <property type="component" value="Unassembled WGS sequence"/>
</dbReference>
<dbReference type="RefSeq" id="WP_133553384.1">
    <property type="nucleotide sequence ID" value="NZ_SNWM01000001.1"/>
</dbReference>
<evidence type="ECO:0000313" key="2">
    <source>
        <dbReference type="Proteomes" id="UP000295499"/>
    </source>
</evidence>
<reference evidence="1 2" key="1">
    <citation type="submission" date="2019-03" db="EMBL/GenBank/DDBJ databases">
        <title>Genomic Encyclopedia of Archaeal and Bacterial Type Strains, Phase II (KMG-II): from individual species to whole genera.</title>
        <authorList>
            <person name="Goeker M."/>
        </authorList>
    </citation>
    <scope>NUCLEOTIDE SEQUENCE [LARGE SCALE GENOMIC DNA]</scope>
    <source>
        <strain evidence="1 2">DSM 19034</strain>
    </source>
</reference>
<comment type="caution">
    <text evidence="1">The sequence shown here is derived from an EMBL/GenBank/DDBJ whole genome shotgun (WGS) entry which is preliminary data.</text>
</comment>
<protein>
    <submittedName>
        <fullName evidence="1">Uncharacterized protein DUF4783</fullName>
    </submittedName>
</protein>
<dbReference type="Gene3D" id="3.10.450.50">
    <property type="match status" value="1"/>
</dbReference>
<evidence type="ECO:0000313" key="1">
    <source>
        <dbReference type="EMBL" id="TDO24956.1"/>
    </source>
</evidence>
<sequence>MTKTLVPILFFITSLLPSMLFQGDLVNDVLPYFKNGNAKDIAKNFAPSVELGILSDSDVYSKAQAEQILRDFFSKHIPVNATVVHVIDTNPNYQVGIVALATKSGKFRTTISYKKTSGTFYITELKIEADK</sequence>
<proteinExistence type="predicted"/>
<dbReference type="Pfam" id="PF16022">
    <property type="entry name" value="DUF4783"/>
    <property type="match status" value="1"/>
</dbReference>
<keyword evidence="2" id="KW-1185">Reference proteome</keyword>
<dbReference type="AlphaFoldDB" id="A0A4R6ISK2"/>
<dbReference type="InterPro" id="IPR031977">
    <property type="entry name" value="DUF4783"/>
</dbReference>
<gene>
    <name evidence="1" type="ORF">CLV32_1251</name>
</gene>